<evidence type="ECO:0008006" key="3">
    <source>
        <dbReference type="Google" id="ProtNLM"/>
    </source>
</evidence>
<dbReference type="Proteomes" id="UP000252189">
    <property type="component" value="Unassembled WGS sequence"/>
</dbReference>
<evidence type="ECO:0000313" key="2">
    <source>
        <dbReference type="Proteomes" id="UP000252189"/>
    </source>
</evidence>
<protein>
    <recommendedName>
        <fullName evidence="3">Type I-B CRISPR-associated protein Cas8b/Csh1</fullName>
    </recommendedName>
</protein>
<organism evidence="1 2">
    <name type="scientific">Haloplanus salinus</name>
    <dbReference type="NCBI Taxonomy" id="1126245"/>
    <lineage>
        <taxon>Archaea</taxon>
        <taxon>Methanobacteriati</taxon>
        <taxon>Methanobacteriota</taxon>
        <taxon>Stenosarchaea group</taxon>
        <taxon>Halobacteria</taxon>
        <taxon>Halobacteriales</taxon>
        <taxon>Haloferacaceae</taxon>
        <taxon>Haloplanus</taxon>
    </lineage>
</organism>
<dbReference type="AlphaFoldDB" id="A0A368NB85"/>
<dbReference type="Pfam" id="PF09484">
    <property type="entry name" value="Cas_TM1802"/>
    <property type="match status" value="1"/>
</dbReference>
<sequence length="722" mass="81568">MRSETIQTVTEIVPDRPLSSLYDVACLYTACDMYDRLTSEYVDWDLSPEALRVMSPKKLESLFDPEAEYTLIAARVDVSGDTPKLGDQPVTIENLTEDLQYKTGFMSRDKTYKQTDYSISNYSNGDDVETLAHDTWGNRFLRGRLERWPFEVSDELVENSPLLQNLRTLGDDAEAMERLEEALLNQAPFDETEAIVTVKIRQEPDGEYLYPGETPALNRAGVENRYEHLRDGLSVDEAHGPGTGYVSGEEGEVLGGSGGIRGQYSKLQTGPFPNLQSDDAWLSRPLTEAQAVAISNFDDFITDFSFTRQGVRLHYLPYPVQTVDEEIFERFHSEVYTPLRDASEDEFIDRVVDVYTAEVRQNESAERSNPLADVVGEVDTYQPFAGRDTWLRLYGLMYIGATDPARVFIDEPNVRLDALTRLEDAYVDALSDVGSTSQFGTLVSQLGYYLPVEGALAYSIMFGSFFGNLTSRSPDPGDEADENQRATADDALFSRYARILRNKPIETDKLLEEYALRVEQERRENLSEGREPAFPTRAVLGQYIQLRSLAAAELLTGENIISRATGDMYMSAQEANTVYQSRDERLANFIQSHPMLEDAETRSVFLLGALVGRIAAYQYSDDVSQKLTEQYPPSAVNRRSLPDITQDVLDRNYTYGDKEDIARFNRRYTDRLTDSMLMKRPDDWELSESETKWIYSLGIAYGKQDTGEGIESEDGTDTETAQ</sequence>
<dbReference type="EMBL" id="QPHM01000001">
    <property type="protein sequence ID" value="RCU47822.1"/>
    <property type="molecule type" value="Genomic_DNA"/>
</dbReference>
<keyword evidence="2" id="KW-1185">Reference proteome</keyword>
<dbReference type="InterPro" id="IPR013389">
    <property type="entry name" value="CRISPR-assoc_prot_Cas8b"/>
</dbReference>
<dbReference type="OrthoDB" id="193050at2157"/>
<proteinExistence type="predicted"/>
<dbReference type="RefSeq" id="WP_114449381.1">
    <property type="nucleotide sequence ID" value="NZ_QPHM01000001.1"/>
</dbReference>
<name>A0A368NB85_9EURY</name>
<reference evidence="1 2" key="1">
    <citation type="submission" date="2018-07" db="EMBL/GenBank/DDBJ databases">
        <title>Genome sequences of Haloplanus salinus JCM 18368T.</title>
        <authorList>
            <person name="Kim Y.B."/>
            <person name="Roh S.W."/>
        </authorList>
    </citation>
    <scope>NUCLEOTIDE SEQUENCE [LARGE SCALE GENOMIC DNA]</scope>
    <source>
        <strain evidence="1 2">JCM 18368</strain>
    </source>
</reference>
<accession>A0A368NB85</accession>
<comment type="caution">
    <text evidence="1">The sequence shown here is derived from an EMBL/GenBank/DDBJ whole genome shotgun (WGS) entry which is preliminary data.</text>
</comment>
<evidence type="ECO:0000313" key="1">
    <source>
        <dbReference type="EMBL" id="RCU47822.1"/>
    </source>
</evidence>
<gene>
    <name evidence="1" type="ORF">DU504_11265</name>
</gene>